<feature type="compositionally biased region" description="Acidic residues" evidence="1">
    <location>
        <begin position="424"/>
        <end position="437"/>
    </location>
</feature>
<keyword evidence="3" id="KW-1185">Reference proteome</keyword>
<proteinExistence type="predicted"/>
<evidence type="ECO:0008006" key="4">
    <source>
        <dbReference type="Google" id="ProtNLM"/>
    </source>
</evidence>
<dbReference type="AlphaFoldDB" id="A0ABD2W7X3"/>
<accession>A0ABD2W7X3</accession>
<sequence>MVVKYPSPPYTDKSWAMYNDHLKYHIDALSDWKEYSIRIKGKAANIEEANEKLKLLNTEDTAFTMGSDENSNDAEKTAMKKIKQSQLVQQAKKQKEIITGLSHSMANDNNIYKQKISFNQEKINLAETLSVTKKKKNTQSRNISYSKPSNSSEGSTSKISSCFKSLENGLKKQAPSSSIKNISENYDSTMSSCFESLVDGFKNVEQSNPIVLASSRNDAILSNYIIEMLAEIIEIKIDIKGIRQDLNIIKTSKIHGGKRKITVTSTVQLEELYNLKIPFVAVEDFKKFDDELGTNSNLRQDVDSIIELSLDPSLSLPRIIVKLLKMFLSHEVAILYTAIQATKRKEPIYPTRFFQNIMAIMKARKKEVNAVAFEKEIKSALSNAMSNVPGWNANKKEPVSKTENNNELADDKSKGVINKKKNDEEETEDEEEEENDDLIFNSEGSDIEFIKSFRGTN</sequence>
<organism evidence="2 3">
    <name type="scientific">Trichogramma kaykai</name>
    <dbReference type="NCBI Taxonomy" id="54128"/>
    <lineage>
        <taxon>Eukaryota</taxon>
        <taxon>Metazoa</taxon>
        <taxon>Ecdysozoa</taxon>
        <taxon>Arthropoda</taxon>
        <taxon>Hexapoda</taxon>
        <taxon>Insecta</taxon>
        <taxon>Pterygota</taxon>
        <taxon>Neoptera</taxon>
        <taxon>Endopterygota</taxon>
        <taxon>Hymenoptera</taxon>
        <taxon>Apocrita</taxon>
        <taxon>Proctotrupomorpha</taxon>
        <taxon>Chalcidoidea</taxon>
        <taxon>Trichogrammatidae</taxon>
        <taxon>Trichogramma</taxon>
    </lineage>
</organism>
<evidence type="ECO:0000313" key="3">
    <source>
        <dbReference type="Proteomes" id="UP001627154"/>
    </source>
</evidence>
<dbReference type="EMBL" id="JBJJXI010000128">
    <property type="protein sequence ID" value="KAL3388677.1"/>
    <property type="molecule type" value="Genomic_DNA"/>
</dbReference>
<feature type="region of interest" description="Disordered" evidence="1">
    <location>
        <begin position="387"/>
        <end position="444"/>
    </location>
</feature>
<evidence type="ECO:0000256" key="1">
    <source>
        <dbReference type="SAM" id="MobiDB-lite"/>
    </source>
</evidence>
<feature type="region of interest" description="Disordered" evidence="1">
    <location>
        <begin position="136"/>
        <end position="158"/>
    </location>
</feature>
<protein>
    <recommendedName>
        <fullName evidence="4">DUF4806 domain-containing protein</fullName>
    </recommendedName>
</protein>
<evidence type="ECO:0000313" key="2">
    <source>
        <dbReference type="EMBL" id="KAL3388677.1"/>
    </source>
</evidence>
<gene>
    <name evidence="2" type="ORF">TKK_016110</name>
</gene>
<comment type="caution">
    <text evidence="2">The sequence shown here is derived from an EMBL/GenBank/DDBJ whole genome shotgun (WGS) entry which is preliminary data.</text>
</comment>
<reference evidence="2 3" key="1">
    <citation type="journal article" date="2024" name="bioRxiv">
        <title>A reference genome for Trichogramma kaykai: A tiny desert-dwelling parasitoid wasp with competing sex-ratio distorters.</title>
        <authorList>
            <person name="Culotta J."/>
            <person name="Lindsey A.R."/>
        </authorList>
    </citation>
    <scope>NUCLEOTIDE SEQUENCE [LARGE SCALE GENOMIC DNA]</scope>
    <source>
        <strain evidence="2 3">KSX58</strain>
    </source>
</reference>
<dbReference type="Proteomes" id="UP001627154">
    <property type="component" value="Unassembled WGS sequence"/>
</dbReference>
<name>A0ABD2W7X3_9HYME</name>
<feature type="compositionally biased region" description="Polar residues" evidence="1">
    <location>
        <begin position="139"/>
        <end position="158"/>
    </location>
</feature>